<evidence type="ECO:0000313" key="2">
    <source>
        <dbReference type="Proteomes" id="UP000192872"/>
    </source>
</evidence>
<dbReference type="AlphaFoldDB" id="A0A1W9I273"/>
<proteinExistence type="predicted"/>
<reference evidence="1 2" key="1">
    <citation type="journal article" date="2017" name="Water Res.">
        <title>Comammox in drinking water systems.</title>
        <authorList>
            <person name="Wang Y."/>
            <person name="Ma L."/>
            <person name="Mao Y."/>
            <person name="Jiang X."/>
            <person name="Xia Y."/>
            <person name="Yu K."/>
            <person name="Li B."/>
            <person name="Zhang T."/>
        </authorList>
    </citation>
    <scope>NUCLEOTIDE SEQUENCE [LARGE SCALE GENOMIC DNA]</scope>
    <source>
        <strain evidence="1">SG_bin8</strain>
    </source>
</reference>
<comment type="caution">
    <text evidence="1">The sequence shown here is derived from an EMBL/GenBank/DDBJ whole genome shotgun (WGS) entry which is preliminary data.</text>
</comment>
<dbReference type="EMBL" id="LWDL01000007">
    <property type="protein sequence ID" value="OQW53692.1"/>
    <property type="molecule type" value="Genomic_DNA"/>
</dbReference>
<sequence length="77" mass="8520">MMRTLRAAVLYSRALPRANSLEDANGNREMKLQSAVFYCVANTILAICPGYLRADWSGLALIETYDVFHCGVPIAPE</sequence>
<protein>
    <submittedName>
        <fullName evidence="1">Uncharacterized protein</fullName>
    </submittedName>
</protein>
<dbReference type="Proteomes" id="UP000192872">
    <property type="component" value="Unassembled WGS sequence"/>
</dbReference>
<organism evidence="1 2">
    <name type="scientific">Candidatus Raskinella chloraquaticus</name>
    <dbReference type="NCBI Taxonomy" id="1951219"/>
    <lineage>
        <taxon>Bacteria</taxon>
        <taxon>Pseudomonadati</taxon>
        <taxon>Pseudomonadota</taxon>
        <taxon>Alphaproteobacteria</taxon>
        <taxon>Hyphomicrobiales</taxon>
        <taxon>Phreatobacteraceae</taxon>
        <taxon>Candidatus Raskinella</taxon>
    </lineage>
</organism>
<name>A0A1W9I273_9HYPH</name>
<evidence type="ECO:0000313" key="1">
    <source>
        <dbReference type="EMBL" id="OQW53692.1"/>
    </source>
</evidence>
<gene>
    <name evidence="1" type="ORF">A4S15_14505</name>
</gene>
<accession>A0A1W9I273</accession>